<dbReference type="GO" id="GO:0003796">
    <property type="term" value="F:lysozyme activity"/>
    <property type="evidence" value="ECO:0007669"/>
    <property type="project" value="InterPro"/>
</dbReference>
<comment type="caution">
    <text evidence="5">The sequence shown here is derived from an EMBL/GenBank/DDBJ whole genome shotgun (WGS) entry which is preliminary data.</text>
</comment>
<evidence type="ECO:0000256" key="2">
    <source>
        <dbReference type="ARBA" id="ARBA00022638"/>
    </source>
</evidence>
<dbReference type="RefSeq" id="WP_168961818.1">
    <property type="nucleotide sequence ID" value="NZ_JABAEW010000006.1"/>
</dbReference>
<keyword evidence="1" id="KW-0929">Antimicrobial</keyword>
<dbReference type="GO" id="GO:0031640">
    <property type="term" value="P:killing of cells of another organism"/>
    <property type="evidence" value="ECO:0007669"/>
    <property type="project" value="UniProtKB-KW"/>
</dbReference>
<evidence type="ECO:0000313" key="5">
    <source>
        <dbReference type="EMBL" id="NMD85908.1"/>
    </source>
</evidence>
<organism evidence="5 6">
    <name type="scientific">Victivallis vadensis</name>
    <dbReference type="NCBI Taxonomy" id="172901"/>
    <lineage>
        <taxon>Bacteria</taxon>
        <taxon>Pseudomonadati</taxon>
        <taxon>Lentisphaerota</taxon>
        <taxon>Lentisphaeria</taxon>
        <taxon>Victivallales</taxon>
        <taxon>Victivallaceae</taxon>
        <taxon>Victivallis</taxon>
    </lineage>
</organism>
<keyword evidence="3" id="KW-0175">Coiled coil</keyword>
<evidence type="ECO:0000256" key="1">
    <source>
        <dbReference type="ARBA" id="ARBA00022529"/>
    </source>
</evidence>
<reference evidence="5 6" key="1">
    <citation type="submission" date="2020-04" db="EMBL/GenBank/DDBJ databases">
        <authorList>
            <person name="Hitch T.C.A."/>
            <person name="Wylensek D."/>
            <person name="Clavel T."/>
        </authorList>
    </citation>
    <scope>NUCLEOTIDE SEQUENCE [LARGE SCALE GENOMIC DNA]</scope>
    <source>
        <strain evidence="5 6">COR2-253-APC-1A</strain>
    </source>
</reference>
<feature type="region of interest" description="Disordered" evidence="4">
    <location>
        <begin position="380"/>
        <end position="402"/>
    </location>
</feature>
<feature type="coiled-coil region" evidence="3">
    <location>
        <begin position="120"/>
        <end position="147"/>
    </location>
</feature>
<sequence length="402" mass="46105">MRILSDLTEFFHCCEFVTWLQLSECRKLTKSVIAVKHCQKYGGYMDQKKIIGMLEQAGRHRYFKVVAEKGGNCCDACRALDGKTRRDDDEPVLPVHPHCRCRMVEIKERVPLAIARFQPQEKHIADLTDFNRDREKLEKELGKDIDEGKFSAPGRELAPDIAGRGLTAALNKHLSYREGRKEKVYRDGKSWPTLGVGANLAEEHILATFKTLKKFPKEVIEDLQGLKKLSDSEREKKAKDIEKQFANITFSNQEIDKLFEASFQVAEKDVKEAFNKGVWEERRLKNGETVKVWNGQKVDSKAWEKQPELVRAVCLDLSFNTGGPGLRKYKSFLRAVKAEDYRRAALELLNSKDYTENIKPKAANRGLALRRRDAAIELSKLAEKQEEKRKRHSANPVEMGKN</sequence>
<name>A0A848AS13_9BACT</name>
<evidence type="ECO:0000313" key="6">
    <source>
        <dbReference type="Proteomes" id="UP000576225"/>
    </source>
</evidence>
<dbReference type="Gene3D" id="1.10.530.40">
    <property type="match status" value="1"/>
</dbReference>
<dbReference type="GO" id="GO:0042742">
    <property type="term" value="P:defense response to bacterium"/>
    <property type="evidence" value="ECO:0007669"/>
    <property type="project" value="UniProtKB-KW"/>
</dbReference>
<evidence type="ECO:0000256" key="3">
    <source>
        <dbReference type="SAM" id="Coils"/>
    </source>
</evidence>
<dbReference type="EMBL" id="JABAEW010000006">
    <property type="protein sequence ID" value="NMD85908.1"/>
    <property type="molecule type" value="Genomic_DNA"/>
</dbReference>
<dbReference type="SUPFAM" id="SSF53955">
    <property type="entry name" value="Lysozyme-like"/>
    <property type="match status" value="1"/>
</dbReference>
<proteinExistence type="predicted"/>
<accession>A0A848AS13</accession>
<dbReference type="InterPro" id="IPR023346">
    <property type="entry name" value="Lysozyme-like_dom_sf"/>
</dbReference>
<dbReference type="PANTHER" id="PTHR37406">
    <property type="entry name" value="T4-TYPE LYSOZYME 1-RELATED"/>
    <property type="match status" value="1"/>
</dbReference>
<keyword evidence="2" id="KW-0081">Bacteriolytic enzyme</keyword>
<evidence type="ECO:0000256" key="4">
    <source>
        <dbReference type="SAM" id="MobiDB-lite"/>
    </source>
</evidence>
<dbReference type="Proteomes" id="UP000576225">
    <property type="component" value="Unassembled WGS sequence"/>
</dbReference>
<protein>
    <submittedName>
        <fullName evidence="5">Uncharacterized protein</fullName>
    </submittedName>
</protein>
<dbReference type="PANTHER" id="PTHR37406:SF1">
    <property type="entry name" value="T4-TYPE LYSOZYME 1-RELATED"/>
    <property type="match status" value="1"/>
</dbReference>
<gene>
    <name evidence="5" type="ORF">HF882_04845</name>
</gene>
<dbReference type="InterPro" id="IPR023347">
    <property type="entry name" value="Lysozyme_dom_sf"/>
</dbReference>
<dbReference type="AlphaFoldDB" id="A0A848AS13"/>
<dbReference type="InterPro" id="IPR052619">
    <property type="entry name" value="Phage_lysozyme-like"/>
</dbReference>